<dbReference type="AlphaFoldDB" id="A0A3A6QR11"/>
<dbReference type="RefSeq" id="WP_120083371.1">
    <property type="nucleotide sequence ID" value="NZ_QMDW01000003.1"/>
</dbReference>
<dbReference type="Gene3D" id="3.30.300.30">
    <property type="match status" value="1"/>
</dbReference>
<accession>A0A3A6QR11</accession>
<comment type="caution">
    <text evidence="8">The sequence shown here is derived from an EMBL/GenBank/DDBJ whole genome shotgun (WGS) entry which is preliminary data.</text>
</comment>
<dbReference type="Pfam" id="PF13193">
    <property type="entry name" value="AMP-binding_C"/>
    <property type="match status" value="1"/>
</dbReference>
<proteinExistence type="predicted"/>
<dbReference type="PANTHER" id="PTHR43767">
    <property type="entry name" value="LONG-CHAIN-FATTY-ACID--COA LIGASE"/>
    <property type="match status" value="1"/>
</dbReference>
<keyword evidence="4" id="KW-0067">ATP-binding</keyword>
<organism evidence="8 9">
    <name type="scientific">Halonotius pteroides</name>
    <dbReference type="NCBI Taxonomy" id="268735"/>
    <lineage>
        <taxon>Archaea</taxon>
        <taxon>Methanobacteriati</taxon>
        <taxon>Methanobacteriota</taxon>
        <taxon>Stenosarchaea group</taxon>
        <taxon>Halobacteria</taxon>
        <taxon>Halobacteriales</taxon>
        <taxon>Haloferacaceae</taxon>
        <taxon>Halonotius</taxon>
    </lineage>
</organism>
<dbReference type="GO" id="GO:0009234">
    <property type="term" value="P:menaquinone biosynthetic process"/>
    <property type="evidence" value="ECO:0007669"/>
    <property type="project" value="UniProtKB-KW"/>
</dbReference>
<dbReference type="PROSITE" id="PS00455">
    <property type="entry name" value="AMP_BINDING"/>
    <property type="match status" value="1"/>
</dbReference>
<dbReference type="EC" id="6.2.1.26" evidence="8"/>
<keyword evidence="3" id="KW-0547">Nucleotide-binding</keyword>
<dbReference type="InterPro" id="IPR050237">
    <property type="entry name" value="ATP-dep_AMP-bd_enzyme"/>
</dbReference>
<keyword evidence="2 8" id="KW-0436">Ligase</keyword>
<dbReference type="OrthoDB" id="35688at2157"/>
<dbReference type="InterPro" id="IPR025110">
    <property type="entry name" value="AMP-bd_C"/>
</dbReference>
<evidence type="ECO:0000256" key="3">
    <source>
        <dbReference type="ARBA" id="ARBA00022741"/>
    </source>
</evidence>
<dbReference type="InterPro" id="IPR020845">
    <property type="entry name" value="AMP-binding_CS"/>
</dbReference>
<gene>
    <name evidence="8" type="primary">menE</name>
    <name evidence="8" type="ORF">DP106_03285</name>
</gene>
<reference evidence="8 9" key="1">
    <citation type="submission" date="2018-06" db="EMBL/GenBank/DDBJ databases">
        <title>Halonotius sp. F13-13 a new haloarchaeeon isolated from a solar saltern from Isla Cristina, Huelva, Spain.</title>
        <authorList>
            <person name="Duran-Viseras A."/>
            <person name="Sanchez-Porro C."/>
            <person name="Ventosa A."/>
        </authorList>
    </citation>
    <scope>NUCLEOTIDE SEQUENCE [LARGE SCALE GENOMIC DNA]</scope>
    <source>
        <strain evidence="8 9">CECT 7525</strain>
    </source>
</reference>
<dbReference type="SUPFAM" id="SSF56801">
    <property type="entry name" value="Acetyl-CoA synthetase-like"/>
    <property type="match status" value="1"/>
</dbReference>
<evidence type="ECO:0000259" key="7">
    <source>
        <dbReference type="Pfam" id="PF13193"/>
    </source>
</evidence>
<feature type="compositionally biased region" description="Acidic residues" evidence="5">
    <location>
        <begin position="556"/>
        <end position="585"/>
    </location>
</feature>
<protein>
    <submittedName>
        <fullName evidence="8">O-succinylbenzoate--CoA ligase</fullName>
        <ecNumber evidence="8">6.2.1.26</ecNumber>
    </submittedName>
</protein>
<dbReference type="GO" id="GO:0008756">
    <property type="term" value="F:o-succinylbenzoate-CoA ligase activity"/>
    <property type="evidence" value="ECO:0007669"/>
    <property type="project" value="UniProtKB-EC"/>
</dbReference>
<dbReference type="InterPro" id="IPR042099">
    <property type="entry name" value="ANL_N_sf"/>
</dbReference>
<evidence type="ECO:0000313" key="9">
    <source>
        <dbReference type="Proteomes" id="UP000281564"/>
    </source>
</evidence>
<dbReference type="InterPro" id="IPR045851">
    <property type="entry name" value="AMP-bd_C_sf"/>
</dbReference>
<evidence type="ECO:0000256" key="5">
    <source>
        <dbReference type="SAM" id="MobiDB-lite"/>
    </source>
</evidence>
<keyword evidence="1" id="KW-0474">Menaquinone biosynthesis</keyword>
<dbReference type="Proteomes" id="UP000281564">
    <property type="component" value="Unassembled WGS sequence"/>
</dbReference>
<feature type="region of interest" description="Disordered" evidence="5">
    <location>
        <begin position="489"/>
        <end position="592"/>
    </location>
</feature>
<name>A0A3A6QR11_9EURY</name>
<evidence type="ECO:0000256" key="4">
    <source>
        <dbReference type="ARBA" id="ARBA00022840"/>
    </source>
</evidence>
<feature type="compositionally biased region" description="Acidic residues" evidence="5">
    <location>
        <begin position="521"/>
        <end position="531"/>
    </location>
</feature>
<feature type="compositionally biased region" description="Low complexity" evidence="5">
    <location>
        <begin position="543"/>
        <end position="555"/>
    </location>
</feature>
<dbReference type="InterPro" id="IPR000873">
    <property type="entry name" value="AMP-dep_synth/lig_dom"/>
</dbReference>
<dbReference type="GO" id="GO:0005524">
    <property type="term" value="F:ATP binding"/>
    <property type="evidence" value="ECO:0007669"/>
    <property type="project" value="UniProtKB-KW"/>
</dbReference>
<dbReference type="InterPro" id="IPR010192">
    <property type="entry name" value="MenE"/>
</dbReference>
<dbReference type="PANTHER" id="PTHR43767:SF1">
    <property type="entry name" value="NONRIBOSOMAL PEPTIDE SYNTHASE PES1 (EUROFUNG)-RELATED"/>
    <property type="match status" value="1"/>
</dbReference>
<dbReference type="Gene3D" id="3.40.50.12780">
    <property type="entry name" value="N-terminal domain of ligase-like"/>
    <property type="match status" value="1"/>
</dbReference>
<feature type="domain" description="AMP-dependent synthetase/ligase" evidence="6">
    <location>
        <begin position="6"/>
        <end position="355"/>
    </location>
</feature>
<feature type="domain" description="AMP-binding enzyme C-terminal" evidence="7">
    <location>
        <begin position="406"/>
        <end position="476"/>
    </location>
</feature>
<evidence type="ECO:0000256" key="2">
    <source>
        <dbReference type="ARBA" id="ARBA00022598"/>
    </source>
</evidence>
<evidence type="ECO:0000259" key="6">
    <source>
        <dbReference type="Pfam" id="PF00501"/>
    </source>
</evidence>
<feature type="compositionally biased region" description="Acidic residues" evidence="5">
    <location>
        <begin position="503"/>
        <end position="512"/>
    </location>
</feature>
<dbReference type="NCBIfam" id="TIGR01923">
    <property type="entry name" value="menE"/>
    <property type="match status" value="1"/>
</dbReference>
<keyword evidence="9" id="KW-1185">Reference proteome</keyword>
<dbReference type="EMBL" id="QMDW01000003">
    <property type="protein sequence ID" value="RJX51120.1"/>
    <property type="molecule type" value="Genomic_DNA"/>
</dbReference>
<evidence type="ECO:0000256" key="1">
    <source>
        <dbReference type="ARBA" id="ARBA00022428"/>
    </source>
</evidence>
<sequence length="592" mass="62442">MRDWLSHRAAATPDDLAVIDADTDTRWSYSGLDAAVDETAGRLANLGVDAGDQIATLLPRTFLGVCLLHAAQRLGVTLVPLNHRLTAEELGVQIDQLELTLVVCDIDTEPTAVEAVEEVPIASIDEPQWAAVKSFKDVAPAAIDPFGWQREEPQLIVFTSGSTGAPKPVVLTMGNLLASAIASAFRLGVDPADRWLLTLSLYHVGGIAPIFRSTLYGTAIVVRSDFDPGQAADDLDRYDVTVVSLVPTMLKSMLDRRGTLSDSLRVVLLGGAPADDALIQRCENYSVPVHPTYGMTETASQVATARPTDAFDRPGTVGRPLLWTDVTVLGADDEPVAPGESGELVVSGPTVTPGYDGESGEAFCSYGLRTGDIGYQTEDGSLFVVNRIDDRITSGGETIDPGAIVAVLTDHAAIEAAAVVGVPDEQWGERVTALVVSTDDDLSAEAVDGHCREHLAGFKCPKTIVFADELPRTASGSVDRPAAREAVTTAIEDASIATNADTDRDDADETEPPIESVETTAVDDDADDESGIPDRRPPSAMSPAEEPTTTPTDTEPIPDAESDAADDDGSADTDDDAALDADDDATDHNDGE</sequence>
<dbReference type="Pfam" id="PF00501">
    <property type="entry name" value="AMP-binding"/>
    <property type="match status" value="1"/>
</dbReference>
<evidence type="ECO:0000313" key="8">
    <source>
        <dbReference type="EMBL" id="RJX51120.1"/>
    </source>
</evidence>